<comment type="caution">
    <text evidence="2">The sequence shown here is derived from an EMBL/GenBank/DDBJ whole genome shotgun (WGS) entry which is preliminary data.</text>
</comment>
<dbReference type="STRING" id="1841610.A6X21_01925"/>
<evidence type="ECO:0000256" key="1">
    <source>
        <dbReference type="SAM" id="MobiDB-lite"/>
    </source>
</evidence>
<reference evidence="2 3" key="1">
    <citation type="submission" date="2016-05" db="EMBL/GenBank/DDBJ databases">
        <title>Genomic and physiological characterization of Planctopirus sp. isolated from fresh water lake.</title>
        <authorList>
            <person name="Subhash Y."/>
            <person name="Ramana C."/>
        </authorList>
    </citation>
    <scope>NUCLEOTIDE SEQUENCE [LARGE SCALE GENOMIC DNA]</scope>
    <source>
        <strain evidence="2 3">JC280</strain>
    </source>
</reference>
<feature type="region of interest" description="Disordered" evidence="1">
    <location>
        <begin position="1"/>
        <end position="28"/>
    </location>
</feature>
<evidence type="ECO:0000313" key="2">
    <source>
        <dbReference type="EMBL" id="ODA36467.1"/>
    </source>
</evidence>
<evidence type="ECO:0000313" key="3">
    <source>
        <dbReference type="Proteomes" id="UP000094828"/>
    </source>
</evidence>
<keyword evidence="3" id="KW-1185">Reference proteome</keyword>
<sequence>MPMNLNRMQEYRSNSSDHGVIKPRKDTPKINFKQIPPFLRNFLKLAQEPCSSLENCLATSLV</sequence>
<dbReference type="Proteomes" id="UP000094828">
    <property type="component" value="Unassembled WGS sequence"/>
</dbReference>
<proteinExistence type="predicted"/>
<dbReference type="AlphaFoldDB" id="A0A1C3ET30"/>
<organism evidence="2 3">
    <name type="scientific">Planctopirus hydrillae</name>
    <dbReference type="NCBI Taxonomy" id="1841610"/>
    <lineage>
        <taxon>Bacteria</taxon>
        <taxon>Pseudomonadati</taxon>
        <taxon>Planctomycetota</taxon>
        <taxon>Planctomycetia</taxon>
        <taxon>Planctomycetales</taxon>
        <taxon>Planctomycetaceae</taxon>
        <taxon>Planctopirus</taxon>
    </lineage>
</organism>
<dbReference type="EMBL" id="LYDR01000020">
    <property type="protein sequence ID" value="ODA36467.1"/>
    <property type="molecule type" value="Genomic_DNA"/>
</dbReference>
<name>A0A1C3ET30_9PLAN</name>
<accession>A0A1C3ET30</accession>
<feature type="compositionally biased region" description="Basic and acidic residues" evidence="1">
    <location>
        <begin position="19"/>
        <end position="28"/>
    </location>
</feature>
<protein>
    <submittedName>
        <fullName evidence="2">Uncharacterized protein</fullName>
    </submittedName>
</protein>
<gene>
    <name evidence="2" type="ORF">A6X21_01925</name>
</gene>